<organism evidence="4 5">
    <name type="scientific">Stackebrandtia albiflava</name>
    <dbReference type="NCBI Taxonomy" id="406432"/>
    <lineage>
        <taxon>Bacteria</taxon>
        <taxon>Bacillati</taxon>
        <taxon>Actinomycetota</taxon>
        <taxon>Actinomycetes</taxon>
        <taxon>Glycomycetales</taxon>
        <taxon>Glycomycetaceae</taxon>
        <taxon>Stackebrandtia</taxon>
    </lineage>
</organism>
<dbReference type="OrthoDB" id="9775595at2"/>
<comment type="caution">
    <text evidence="4">The sequence shown here is derived from an EMBL/GenBank/DDBJ whole genome shotgun (WGS) entry which is preliminary data.</text>
</comment>
<dbReference type="SUPFAM" id="SSF55729">
    <property type="entry name" value="Acyl-CoA N-acyltransferases (Nat)"/>
    <property type="match status" value="1"/>
</dbReference>
<dbReference type="EMBL" id="VLLL01000011">
    <property type="protein sequence ID" value="TWJ07623.1"/>
    <property type="molecule type" value="Genomic_DNA"/>
</dbReference>
<dbReference type="InterPro" id="IPR050832">
    <property type="entry name" value="Bact_Acetyltransf"/>
</dbReference>
<reference evidence="4 5" key="1">
    <citation type="journal article" date="2013" name="Stand. Genomic Sci.">
        <title>Genomic Encyclopedia of Type Strains, Phase I: The one thousand microbial genomes (KMG-I) project.</title>
        <authorList>
            <person name="Kyrpides N.C."/>
            <person name="Woyke T."/>
            <person name="Eisen J.A."/>
            <person name="Garrity G."/>
            <person name="Lilburn T.G."/>
            <person name="Beck B.J."/>
            <person name="Whitman W.B."/>
            <person name="Hugenholtz P."/>
            <person name="Klenk H.P."/>
        </authorList>
    </citation>
    <scope>NUCLEOTIDE SEQUENCE [LARGE SCALE GENOMIC DNA]</scope>
    <source>
        <strain evidence="4 5">DSM 45044</strain>
    </source>
</reference>
<dbReference type="AlphaFoldDB" id="A0A562UPS1"/>
<name>A0A562UPS1_9ACTN</name>
<dbReference type="RefSeq" id="WP_147144424.1">
    <property type="nucleotide sequence ID" value="NZ_BAABIJ010000007.1"/>
</dbReference>
<keyword evidence="1 4" id="KW-0808">Transferase</keyword>
<dbReference type="Pfam" id="PF24553">
    <property type="entry name" value="Rv0428c_C"/>
    <property type="match status" value="1"/>
</dbReference>
<dbReference type="CDD" id="cd04301">
    <property type="entry name" value="NAT_SF"/>
    <property type="match status" value="1"/>
</dbReference>
<keyword evidence="2" id="KW-0012">Acyltransferase</keyword>
<accession>A0A562UPS1</accession>
<dbReference type="PROSITE" id="PS51186">
    <property type="entry name" value="GNAT"/>
    <property type="match status" value="1"/>
</dbReference>
<evidence type="ECO:0000256" key="1">
    <source>
        <dbReference type="ARBA" id="ARBA00022679"/>
    </source>
</evidence>
<evidence type="ECO:0000259" key="3">
    <source>
        <dbReference type="PROSITE" id="PS51186"/>
    </source>
</evidence>
<dbReference type="InterPro" id="IPR000182">
    <property type="entry name" value="GNAT_dom"/>
</dbReference>
<evidence type="ECO:0000256" key="2">
    <source>
        <dbReference type="ARBA" id="ARBA00023315"/>
    </source>
</evidence>
<feature type="domain" description="N-acetyltransferase" evidence="3">
    <location>
        <begin position="184"/>
        <end position="327"/>
    </location>
</feature>
<proteinExistence type="predicted"/>
<dbReference type="Proteomes" id="UP000321617">
    <property type="component" value="Unassembled WGS sequence"/>
</dbReference>
<sequence>MLDDSHVGSRVVVRHRIPVTGTGARFTDVTGSLDHLNEEELVVRRDSGDVTRIALRSVVAGKPIPAKPVAFSDIVRIETACAAAWPAVERHRDGGWLLRASQGWTRRGNSVLVLGEPESDPATAVREVGDWYAARGLRAGFCVPMPLSRRFDRELDRLGWEWEAPVVAMTCPVAELTAPDNPAVEIAATPAAEWLTIAYGSPEDLPEAAVRVLTDGGHRGFATVRGADSDVAAVGRVAVEDGVALFSSIKVTPAHRRRGLGRAVMIALAEWAAAHGATTACVQVERDNDAALAMYARLGFVRHHEYHYRWSTEPRHVAALSAGHRPE</sequence>
<dbReference type="InterPro" id="IPR056934">
    <property type="entry name" value="SH3_Rv0428c"/>
</dbReference>
<protein>
    <submittedName>
        <fullName evidence="4">Acetyltransferase (GNAT) family protein</fullName>
    </submittedName>
</protein>
<keyword evidence="5" id="KW-1185">Reference proteome</keyword>
<dbReference type="Gene3D" id="3.40.630.30">
    <property type="match status" value="1"/>
</dbReference>
<dbReference type="GO" id="GO:0016747">
    <property type="term" value="F:acyltransferase activity, transferring groups other than amino-acyl groups"/>
    <property type="evidence" value="ECO:0007669"/>
    <property type="project" value="InterPro"/>
</dbReference>
<dbReference type="InterPro" id="IPR056935">
    <property type="entry name" value="Rv0428c-like_C"/>
</dbReference>
<dbReference type="PANTHER" id="PTHR43877">
    <property type="entry name" value="AMINOALKYLPHOSPHONATE N-ACETYLTRANSFERASE-RELATED-RELATED"/>
    <property type="match status" value="1"/>
</dbReference>
<gene>
    <name evidence="4" type="ORF">LX16_5109</name>
</gene>
<evidence type="ECO:0000313" key="5">
    <source>
        <dbReference type="Proteomes" id="UP000321617"/>
    </source>
</evidence>
<evidence type="ECO:0000313" key="4">
    <source>
        <dbReference type="EMBL" id="TWJ07623.1"/>
    </source>
</evidence>
<dbReference type="Pfam" id="PF24551">
    <property type="entry name" value="SH3_Rv0428c"/>
    <property type="match status" value="1"/>
</dbReference>
<dbReference type="InterPro" id="IPR016181">
    <property type="entry name" value="Acyl_CoA_acyltransferase"/>
</dbReference>